<proteinExistence type="predicted"/>
<comment type="cofactor">
    <cofactor evidence="1">
        <name>Mg(2+)</name>
        <dbReference type="ChEBI" id="CHEBI:18420"/>
    </cofactor>
</comment>
<evidence type="ECO:0000256" key="3">
    <source>
        <dbReference type="ARBA" id="ARBA00013103"/>
    </source>
</evidence>
<dbReference type="SFLD" id="SFLDS00005">
    <property type="entry name" value="Isoprenoid_Synthase_Type_I"/>
    <property type="match status" value="1"/>
</dbReference>
<protein>
    <recommendedName>
        <fullName evidence="3">(+)-delta-cadinene synthase</fullName>
        <ecNumber evidence="3">4.2.3.13</ecNumber>
    </recommendedName>
</protein>
<dbReference type="InterPro" id="IPR034741">
    <property type="entry name" value="Terpene_cyclase-like_1_C"/>
</dbReference>
<feature type="domain" description="Terpene synthase metal-binding" evidence="8">
    <location>
        <begin position="220"/>
        <end position="459"/>
    </location>
</feature>
<dbReference type="InterPro" id="IPR044814">
    <property type="entry name" value="Terpene_cyclase_plant_C1"/>
</dbReference>
<dbReference type="InterPro" id="IPR008949">
    <property type="entry name" value="Isoprenoid_synthase_dom_sf"/>
</dbReference>
<dbReference type="CDD" id="cd00684">
    <property type="entry name" value="Terpene_cyclase_plant_C1"/>
    <property type="match status" value="1"/>
</dbReference>
<evidence type="ECO:0000256" key="6">
    <source>
        <dbReference type="ARBA" id="ARBA00023239"/>
    </source>
</evidence>
<dbReference type="PANTHER" id="PTHR31225:SF240">
    <property type="entry name" value="(+)-DELTA-CADINENE SYNTHASE"/>
    <property type="match status" value="1"/>
</dbReference>
<evidence type="ECO:0000256" key="4">
    <source>
        <dbReference type="ARBA" id="ARBA00022723"/>
    </source>
</evidence>
<dbReference type="InterPro" id="IPR001906">
    <property type="entry name" value="Terpene_synth_N"/>
</dbReference>
<evidence type="ECO:0000313" key="10">
    <source>
        <dbReference type="Proteomes" id="UP000593577"/>
    </source>
</evidence>
<dbReference type="GO" id="GO:0047461">
    <property type="term" value="F:(+)-delta-cadinene synthase activity"/>
    <property type="evidence" value="ECO:0007669"/>
    <property type="project" value="UniProtKB-EC"/>
</dbReference>
<keyword evidence="4" id="KW-0479">Metal-binding</keyword>
<evidence type="ECO:0000256" key="2">
    <source>
        <dbReference type="ARBA" id="ARBA00002383"/>
    </source>
</evidence>
<evidence type="ECO:0000313" key="9">
    <source>
        <dbReference type="EMBL" id="MBA0701481.1"/>
    </source>
</evidence>
<dbReference type="Proteomes" id="UP000593577">
    <property type="component" value="Unassembled WGS sequence"/>
</dbReference>
<dbReference type="InterPro" id="IPR050148">
    <property type="entry name" value="Terpene_synthase-like"/>
</dbReference>
<evidence type="ECO:0000259" key="8">
    <source>
        <dbReference type="Pfam" id="PF03936"/>
    </source>
</evidence>
<comment type="function">
    <text evidence="2">Responsible for the cyclization of trans,trans-farnesyl diphosphate (FPP) to (+)-delta cadinene.</text>
</comment>
<dbReference type="Pfam" id="PF03936">
    <property type="entry name" value="Terpene_synth_C"/>
    <property type="match status" value="1"/>
</dbReference>
<dbReference type="EMBL" id="JABFAA010280223">
    <property type="protein sequence ID" value="MBA0701481.1"/>
    <property type="molecule type" value="Genomic_DNA"/>
</dbReference>
<keyword evidence="6" id="KW-0456">Lyase</keyword>
<evidence type="ECO:0000259" key="7">
    <source>
        <dbReference type="Pfam" id="PF01397"/>
    </source>
</evidence>
<dbReference type="SFLD" id="SFLDG01604">
    <property type="entry name" value="Terpene_Cyclase_Like_1_C_Termi"/>
    <property type="match status" value="1"/>
</dbReference>
<keyword evidence="10" id="KW-1185">Reference proteome</keyword>
<dbReference type="GO" id="GO:0016102">
    <property type="term" value="P:diterpenoid biosynthetic process"/>
    <property type="evidence" value="ECO:0007669"/>
    <property type="project" value="InterPro"/>
</dbReference>
<dbReference type="GO" id="GO:0000287">
    <property type="term" value="F:magnesium ion binding"/>
    <property type="evidence" value="ECO:0007669"/>
    <property type="project" value="InterPro"/>
</dbReference>
<evidence type="ECO:0000256" key="1">
    <source>
        <dbReference type="ARBA" id="ARBA00001946"/>
    </source>
</evidence>
<dbReference type="InterPro" id="IPR036965">
    <property type="entry name" value="Terpene_synth_N_sf"/>
</dbReference>
<evidence type="ECO:0000256" key="5">
    <source>
        <dbReference type="ARBA" id="ARBA00022842"/>
    </source>
</evidence>
<comment type="caution">
    <text evidence="9">The sequence shown here is derived from an EMBL/GenBank/DDBJ whole genome shotgun (WGS) entry which is preliminary data.</text>
</comment>
<dbReference type="FunFam" id="1.50.10.130:FF:000001">
    <property type="entry name" value="Isoprene synthase, chloroplastic"/>
    <property type="match status" value="1"/>
</dbReference>
<reference evidence="9 10" key="1">
    <citation type="journal article" date="2019" name="Genome Biol. Evol.">
        <title>Insights into the evolution of the New World diploid cottons (Gossypium, subgenus Houzingenia) based on genome sequencing.</title>
        <authorList>
            <person name="Grover C.E."/>
            <person name="Arick M.A. 2nd"/>
            <person name="Thrash A."/>
            <person name="Conover J.L."/>
            <person name="Sanders W.S."/>
            <person name="Peterson D.G."/>
            <person name="Frelichowski J.E."/>
            <person name="Scheffler J.A."/>
            <person name="Scheffler B.E."/>
            <person name="Wendel J.F."/>
        </authorList>
    </citation>
    <scope>NUCLEOTIDE SEQUENCE [LARGE SCALE GENOMIC DNA]</scope>
    <source>
        <strain evidence="9">185</strain>
        <tissue evidence="9">Leaf</tissue>
    </source>
</reference>
<dbReference type="InterPro" id="IPR005630">
    <property type="entry name" value="Terpene_synthase_metal-bd"/>
</dbReference>
<gene>
    <name evidence="9" type="ORF">Goari_020650</name>
</gene>
<dbReference type="SUPFAM" id="SSF48239">
    <property type="entry name" value="Terpenoid cyclases/Protein prenyltransferases"/>
    <property type="match status" value="1"/>
</dbReference>
<feature type="domain" description="Terpene synthase N-terminal" evidence="7">
    <location>
        <begin position="7"/>
        <end position="163"/>
    </location>
</feature>
<dbReference type="AlphaFoldDB" id="A0A7J8YPG3"/>
<keyword evidence="5" id="KW-0460">Magnesium</keyword>
<organism evidence="9 10">
    <name type="scientific">Gossypium aridum</name>
    <name type="common">American cotton</name>
    <name type="synonym">Erioxylum aridum</name>
    <dbReference type="NCBI Taxonomy" id="34290"/>
    <lineage>
        <taxon>Eukaryota</taxon>
        <taxon>Viridiplantae</taxon>
        <taxon>Streptophyta</taxon>
        <taxon>Embryophyta</taxon>
        <taxon>Tracheophyta</taxon>
        <taxon>Spermatophyta</taxon>
        <taxon>Magnoliopsida</taxon>
        <taxon>eudicotyledons</taxon>
        <taxon>Gunneridae</taxon>
        <taxon>Pentapetalae</taxon>
        <taxon>rosids</taxon>
        <taxon>malvids</taxon>
        <taxon>Malvales</taxon>
        <taxon>Malvaceae</taxon>
        <taxon>Malvoideae</taxon>
        <taxon>Gossypium</taxon>
    </lineage>
</organism>
<dbReference type="EC" id="4.2.3.13" evidence="3"/>
<dbReference type="SFLD" id="SFLDG01019">
    <property type="entry name" value="Terpene_Cyclase_Like_1_C_Termi"/>
    <property type="match status" value="1"/>
</dbReference>
<sequence length="517" mass="60057">MQKIDTATWQEYEELKQEITRMLMVATDGSSQKYRLIATIKRLGVSYLFEKEIEDALQTNFHHRKYKADQTLEYTSLQFRLLRENGFNAQSEIFNNFKDDKGNFKISLTSDIKGLLELYEASHLLVHGEHILDEALAFTTTHLELAQRIGIERPLSALVSHALKRPIRKALPRLEARQYISLYQEDDSHDKTLLKFAKLDFNLLQNLHKEELSKISKWWKDLDFATKLPFARDRLVECYFWILGVYFEPQYSFAREIMTKAIVMASTMDDIYDVHGTYEELELFTNAIERWDTSFIDRLPAYMKVFYKALLDLYEEMEKVMTKQGKSYRVQYAKEAMKQLSQSYFIEAKWYHENYVPTVEVYMKNALVSSGYPMVTITSFVGMGDVVTEETFNWASNNPKIVRASSMIARLMDDIVSHKFEQERGHCASAVECYMKQHGVSEEKACEELKKLIDTAWKDINQELLFKPARAPFPALTCVLNLAKVMDFLYKEGDGYTHVGNVTKAGITSLLVDPVPI</sequence>
<dbReference type="InterPro" id="IPR008930">
    <property type="entry name" value="Terpenoid_cyclase/PrenylTrfase"/>
</dbReference>
<dbReference type="Gene3D" id="1.10.600.10">
    <property type="entry name" value="Farnesyl Diphosphate Synthase"/>
    <property type="match status" value="1"/>
</dbReference>
<dbReference type="FunFam" id="1.10.600.10:FF:000007">
    <property type="entry name" value="Isoprene synthase, chloroplastic"/>
    <property type="match status" value="1"/>
</dbReference>
<name>A0A7J8YPG3_GOSAI</name>
<dbReference type="Pfam" id="PF01397">
    <property type="entry name" value="Terpene_synth"/>
    <property type="match status" value="1"/>
</dbReference>
<accession>A0A7J8YPG3</accession>
<dbReference type="PANTHER" id="PTHR31225">
    <property type="entry name" value="OS04G0344100 PROTEIN-RELATED"/>
    <property type="match status" value="1"/>
</dbReference>
<dbReference type="Gene3D" id="1.50.10.130">
    <property type="entry name" value="Terpene synthase, N-terminal domain"/>
    <property type="match status" value="1"/>
</dbReference>
<dbReference type="SUPFAM" id="SSF48576">
    <property type="entry name" value="Terpenoid synthases"/>
    <property type="match status" value="1"/>
</dbReference>